<dbReference type="Gene3D" id="3.40.50.12500">
    <property type="match status" value="1"/>
</dbReference>
<comment type="caution">
    <text evidence="2">The sequence shown here is derived from an EMBL/GenBank/DDBJ whole genome shotgun (WGS) entry which is preliminary data.</text>
</comment>
<evidence type="ECO:0000313" key="3">
    <source>
        <dbReference type="Proteomes" id="UP000587524"/>
    </source>
</evidence>
<accession>A0ABR6C597</accession>
<reference evidence="2 3" key="1">
    <citation type="submission" date="2020-08" db="EMBL/GenBank/DDBJ databases">
        <title>Genomic Encyclopedia of Type Strains, Phase IV (KMG-IV): sequencing the most valuable type-strain genomes for metagenomic binning, comparative biology and taxonomic classification.</title>
        <authorList>
            <person name="Goeker M."/>
        </authorList>
    </citation>
    <scope>NUCLEOTIDE SEQUENCE [LARGE SCALE GENOMIC DNA]</scope>
    <source>
        <strain evidence="2 3">DSM 17455</strain>
    </source>
</reference>
<dbReference type="Pfam" id="PF01177">
    <property type="entry name" value="Asp_Glu_race"/>
    <property type="match status" value="1"/>
</dbReference>
<protein>
    <submittedName>
        <fullName evidence="2">Asp/Glu/hydantoin racemase</fullName>
    </submittedName>
</protein>
<dbReference type="EMBL" id="JACJHZ010000008">
    <property type="protein sequence ID" value="MBA9020174.1"/>
    <property type="molecule type" value="Genomic_DNA"/>
</dbReference>
<keyword evidence="3" id="KW-1185">Reference proteome</keyword>
<dbReference type="Proteomes" id="UP000587524">
    <property type="component" value="Unassembled WGS sequence"/>
</dbReference>
<name>A0ABR6C597_9HYPH</name>
<gene>
    <name evidence="2" type="ORF">HNQ97_002170</name>
</gene>
<evidence type="ECO:0000256" key="1">
    <source>
        <dbReference type="ARBA" id="ARBA00038414"/>
    </source>
</evidence>
<comment type="similarity">
    <text evidence="1">Belongs to the HyuE racemase family.</text>
</comment>
<dbReference type="InterPro" id="IPR015942">
    <property type="entry name" value="Asp/Glu/hydantoin_racemase"/>
</dbReference>
<dbReference type="InterPro" id="IPR053714">
    <property type="entry name" value="Iso_Racemase_Enz_sf"/>
</dbReference>
<proteinExistence type="inferred from homology"/>
<dbReference type="PANTHER" id="PTHR28047:SF5">
    <property type="entry name" value="PROTEIN DCG1"/>
    <property type="match status" value="1"/>
</dbReference>
<evidence type="ECO:0000313" key="2">
    <source>
        <dbReference type="EMBL" id="MBA9020174.1"/>
    </source>
</evidence>
<sequence length="229" mass="23562">MSMTSHILLINPNSSQATSDMMHAIARKTAAGRVAVAIATATRNPPMIVNGPQLEAAADQVIEIGSSHGQDCRGIIVSAFGDPGLAALRERVDVPVVGICEASMIEAARDGRRFGVATTTPDLVEAIAGRARDLGLDHLYAGIRCTAGDPIALAGDEKLLGQSLAEAVRECIELDGAEAVIIGGGPLGQAAEQLQPTFDTPIIAPIPCAMERVLGLLPTGCGVLFPVPA</sequence>
<dbReference type="InterPro" id="IPR052186">
    <property type="entry name" value="Hydantoin_racemase-like"/>
</dbReference>
<dbReference type="PANTHER" id="PTHR28047">
    <property type="entry name" value="PROTEIN DCG1"/>
    <property type="match status" value="1"/>
</dbReference>
<organism evidence="2 3">
    <name type="scientific">Aminobacter ciceronei</name>
    <dbReference type="NCBI Taxonomy" id="150723"/>
    <lineage>
        <taxon>Bacteria</taxon>
        <taxon>Pseudomonadati</taxon>
        <taxon>Pseudomonadota</taxon>
        <taxon>Alphaproteobacteria</taxon>
        <taxon>Hyphomicrobiales</taxon>
        <taxon>Phyllobacteriaceae</taxon>
        <taxon>Aminobacter</taxon>
    </lineage>
</organism>